<dbReference type="EMBL" id="JBHTLQ010000006">
    <property type="protein sequence ID" value="MFD1189766.1"/>
    <property type="molecule type" value="Genomic_DNA"/>
</dbReference>
<keyword evidence="1" id="KW-0812">Transmembrane</keyword>
<sequence>MLVSGLIFVAKMLGFVVASLCVLVVFLLIVGKRVMRRLLHPRS</sequence>
<accession>A0ABW3T066</accession>
<proteinExistence type="predicted"/>
<evidence type="ECO:0000256" key="1">
    <source>
        <dbReference type="SAM" id="Phobius"/>
    </source>
</evidence>
<name>A0ABW3T066_9CAUL</name>
<keyword evidence="1" id="KW-0472">Membrane</keyword>
<protein>
    <submittedName>
        <fullName evidence="2">Uncharacterized protein</fullName>
    </submittedName>
</protein>
<dbReference type="Proteomes" id="UP001597216">
    <property type="component" value="Unassembled WGS sequence"/>
</dbReference>
<dbReference type="RefSeq" id="WP_377352714.1">
    <property type="nucleotide sequence ID" value="NZ_JBHTLQ010000006.1"/>
</dbReference>
<evidence type="ECO:0000313" key="3">
    <source>
        <dbReference type="Proteomes" id="UP001597216"/>
    </source>
</evidence>
<keyword evidence="3" id="KW-1185">Reference proteome</keyword>
<feature type="transmembrane region" description="Helical" evidence="1">
    <location>
        <begin position="6"/>
        <end position="30"/>
    </location>
</feature>
<gene>
    <name evidence="2" type="ORF">ACFQ27_04170</name>
</gene>
<comment type="caution">
    <text evidence="2">The sequence shown here is derived from an EMBL/GenBank/DDBJ whole genome shotgun (WGS) entry which is preliminary data.</text>
</comment>
<reference evidence="3" key="1">
    <citation type="journal article" date="2019" name="Int. J. Syst. Evol. Microbiol.">
        <title>The Global Catalogue of Microorganisms (GCM) 10K type strain sequencing project: providing services to taxonomists for standard genome sequencing and annotation.</title>
        <authorList>
            <consortium name="The Broad Institute Genomics Platform"/>
            <consortium name="The Broad Institute Genome Sequencing Center for Infectious Disease"/>
            <person name="Wu L."/>
            <person name="Ma J."/>
        </authorList>
    </citation>
    <scope>NUCLEOTIDE SEQUENCE [LARGE SCALE GENOMIC DNA]</scope>
    <source>
        <strain evidence="3">CCUG 55074</strain>
    </source>
</reference>
<organism evidence="2 3">
    <name type="scientific">Phenylobacterium conjunctum</name>
    <dbReference type="NCBI Taxonomy" id="1298959"/>
    <lineage>
        <taxon>Bacteria</taxon>
        <taxon>Pseudomonadati</taxon>
        <taxon>Pseudomonadota</taxon>
        <taxon>Alphaproteobacteria</taxon>
        <taxon>Caulobacterales</taxon>
        <taxon>Caulobacteraceae</taxon>
        <taxon>Phenylobacterium</taxon>
    </lineage>
</organism>
<evidence type="ECO:0000313" key="2">
    <source>
        <dbReference type="EMBL" id="MFD1189766.1"/>
    </source>
</evidence>
<keyword evidence="1" id="KW-1133">Transmembrane helix</keyword>